<dbReference type="EMBL" id="HF583913">
    <property type="protein sequence ID" value="CCQ43410.1"/>
    <property type="molecule type" value="Genomic_DNA"/>
</dbReference>
<name>L8E7Z7_HUMAN</name>
<organism evidence="1">
    <name type="scientific">Homo sapiens</name>
    <name type="common">Human</name>
    <dbReference type="NCBI Taxonomy" id="9606"/>
    <lineage>
        <taxon>Eukaryota</taxon>
        <taxon>Metazoa</taxon>
        <taxon>Chordata</taxon>
        <taxon>Craniata</taxon>
        <taxon>Vertebrata</taxon>
        <taxon>Euteleostomi</taxon>
        <taxon>Mammalia</taxon>
        <taxon>Eutheria</taxon>
        <taxon>Euarchontoglires</taxon>
        <taxon>Primates</taxon>
        <taxon>Haplorrhini</taxon>
        <taxon>Catarrhini</taxon>
        <taxon>Hominidae</taxon>
        <taxon>Homo</taxon>
    </lineage>
</organism>
<gene>
    <name evidence="1" type="primary">KPNA6</name>
</gene>
<dbReference type="AlphaFoldDB" id="L8E7Z7"/>
<sequence>MPLISLGMMAANSQSPRKAGGRIFFSLGLLPPLKNHSLTV</sequence>
<protein>
    <submittedName>
        <fullName evidence="1">Alternative protein KPNA6</fullName>
    </submittedName>
</protein>
<proteinExistence type="predicted"/>
<evidence type="ECO:0000313" key="1">
    <source>
        <dbReference type="EMBL" id="CCQ43410.1"/>
    </source>
</evidence>
<accession>L8E7Z7</accession>
<dbReference type="OrthoDB" id="29145at2759"/>
<reference evidence="1" key="1">
    <citation type="journal article" date="2013" name="PLoS ONE">
        <title>Direct detection of alternative open reading frames translation products in human significantly expands the proteome.</title>
        <authorList>
            <person name="Vanderperre B."/>
            <person name="Lucier J.-F."/>
            <person name="Motard J."/>
            <person name="Tremblay G."/>
            <person name="Vanderperre S."/>
            <person name="Wisztorski M."/>
            <person name="Salzet M."/>
            <person name="Boisvert F.-M."/>
            <person name="Roucou X."/>
        </authorList>
    </citation>
    <scope>NUCLEOTIDE SEQUENCE</scope>
</reference>
<dbReference type="ChiTaRS" id="KPNA6">
    <property type="organism name" value="human"/>
</dbReference>